<proteinExistence type="predicted"/>
<dbReference type="EMBL" id="JARBJD010000035">
    <property type="protein sequence ID" value="KAK2958722.1"/>
    <property type="molecule type" value="Genomic_DNA"/>
</dbReference>
<dbReference type="Proteomes" id="UP001281761">
    <property type="component" value="Unassembled WGS sequence"/>
</dbReference>
<feature type="region of interest" description="Disordered" evidence="1">
    <location>
        <begin position="898"/>
        <end position="925"/>
    </location>
</feature>
<reference evidence="2 3" key="1">
    <citation type="journal article" date="2022" name="bioRxiv">
        <title>Genomics of Preaxostyla Flagellates Illuminates Evolutionary Transitions and the Path Towards Mitochondrial Loss.</title>
        <authorList>
            <person name="Novak L.V.F."/>
            <person name="Treitli S.C."/>
            <person name="Pyrih J."/>
            <person name="Halakuc P."/>
            <person name="Pipaliya S.V."/>
            <person name="Vacek V."/>
            <person name="Brzon O."/>
            <person name="Soukal P."/>
            <person name="Eme L."/>
            <person name="Dacks J.B."/>
            <person name="Karnkowska A."/>
            <person name="Elias M."/>
            <person name="Hampl V."/>
        </authorList>
    </citation>
    <scope>NUCLEOTIDE SEQUENCE [LARGE SCALE GENOMIC DNA]</scope>
    <source>
        <strain evidence="2">NAU3</strain>
        <tissue evidence="2">Gut</tissue>
    </source>
</reference>
<feature type="compositionally biased region" description="Polar residues" evidence="1">
    <location>
        <begin position="223"/>
        <end position="238"/>
    </location>
</feature>
<organism evidence="2 3">
    <name type="scientific">Blattamonas nauphoetae</name>
    <dbReference type="NCBI Taxonomy" id="2049346"/>
    <lineage>
        <taxon>Eukaryota</taxon>
        <taxon>Metamonada</taxon>
        <taxon>Preaxostyla</taxon>
        <taxon>Oxymonadida</taxon>
        <taxon>Blattamonas</taxon>
    </lineage>
</organism>
<feature type="region of interest" description="Disordered" evidence="1">
    <location>
        <begin position="837"/>
        <end position="870"/>
    </location>
</feature>
<evidence type="ECO:0000313" key="2">
    <source>
        <dbReference type="EMBL" id="KAK2958722.1"/>
    </source>
</evidence>
<sequence length="1019" mass="113085">MQALDPSASNSIQKPVAEGLPQAHSLSQTLLLETNIQRIVSNELMPNFSQNTSLSEMNESECSKSSPESTQHKSLLSWDSICCPTNLSKRAQQRLSRESVSSSTTQPISQFTHFPPFPDTLVPSQPKPPKRQTAQSFSLFTSSMVDRFFSNTIAAAKHTLTHSSASNGIHQEHLSKLKVAKQDYSLSLTTLEMWVQDCVGDGFVEETLTLLQSLKESAKETSENTQQTKGKGQTRSSSTISGQALLQLLSSHPPHTHLNHSLFNWTDLKTLASLAFVRIILQITEKQHSSVEMGGILRSLLNMELVTHIHSQSNTQPHHHLTLFDQIGIRIARCCFPEQVRSLSIPQIVSAIHSRTSSVDLSNEHGTTEFNDPLDLYPSLLECLTSSSTSFFSPPSNPQNMSLLPLINDHLSVGSKFLSDSFVMLLSSSQFDSTPSFLDSFQIIESSVAILRSLSSFSNSSPTTNRLIRTFERRLCDLSFLINYISQQWVYSVLLFAVYGSRTADQDAHAPFVLSTLSSSPSEPFIKFTGEVIMAFLELPKKKTPKSRGQTEMTFSTPSNEHPSFTSSFSVFLFERIVSTVCLSLLKYFAGWGIGTESKAKPPAPFDIKTRSTIFALSLHLLSHRLTPAGPWLSSQTQADLEELDRLSYQSILSSEAGFAQKMRETPFRLEDHAINTKGVVQIAVDLNYLISSLLVRLNLTFPQVAKSSFLSVALLQTVQRVLMVIAGFKHPSKWGQHQKRRLQSHLLFEHCLKRIRAEDSIEKNVWTMGVIRSHALGVDGEKISKGVGEKKTKTAHAPTILDCASFLTSASGNVRFITPTELPSKFTGPTPFPFDSLHSSSMETTASELQSLANALSSADPPRTPSFNSPTRFFGDPLATPQLPLHFDRRNDEHFHNVSETERDEDEVDQPNTSRFSQSVQNQTSPQFISAYPTDGLDTPIFGRSPLTGAKDDPATTPLLDHAEESAVMPSDEESPNVEEIYGDEIDVWDRDDGKFKCTPGKKIGRDKMNEESKMAHQ</sequence>
<evidence type="ECO:0000313" key="3">
    <source>
        <dbReference type="Proteomes" id="UP001281761"/>
    </source>
</evidence>
<feature type="compositionally biased region" description="Polar residues" evidence="1">
    <location>
        <begin position="838"/>
        <end position="858"/>
    </location>
</feature>
<protein>
    <submittedName>
        <fullName evidence="2">Uncharacterized protein</fullName>
    </submittedName>
</protein>
<keyword evidence="3" id="KW-1185">Reference proteome</keyword>
<feature type="compositionally biased region" description="Polar residues" evidence="1">
    <location>
        <begin position="911"/>
        <end position="925"/>
    </location>
</feature>
<name>A0ABQ9Y4P8_9EUKA</name>
<accession>A0ABQ9Y4P8</accession>
<evidence type="ECO:0000256" key="1">
    <source>
        <dbReference type="SAM" id="MobiDB-lite"/>
    </source>
</evidence>
<comment type="caution">
    <text evidence="2">The sequence shown here is derived from an EMBL/GenBank/DDBJ whole genome shotgun (WGS) entry which is preliminary data.</text>
</comment>
<gene>
    <name evidence="2" type="ORF">BLNAU_6225</name>
</gene>
<feature type="region of interest" description="Disordered" evidence="1">
    <location>
        <begin position="218"/>
        <end position="238"/>
    </location>
</feature>